<evidence type="ECO:0000313" key="2">
    <source>
        <dbReference type="EMBL" id="MDP1421700.1"/>
    </source>
</evidence>
<proteinExistence type="predicted"/>
<evidence type="ECO:0000256" key="1">
    <source>
        <dbReference type="SAM" id="Phobius"/>
    </source>
</evidence>
<dbReference type="RefSeq" id="WP_305162697.1">
    <property type="nucleotide sequence ID" value="NZ_JAUUTP010000048.1"/>
</dbReference>
<dbReference type="Proteomes" id="UP001178277">
    <property type="component" value="Unassembled WGS sequence"/>
</dbReference>
<comment type="caution">
    <text evidence="2">The sequence shown here is derived from an EMBL/GenBank/DDBJ whole genome shotgun (WGS) entry which is preliminary data.</text>
</comment>
<keyword evidence="1" id="KW-0472">Membrane</keyword>
<sequence length="68" mass="7817">MKAHNSFGKIIYWIGFLLFVFGLGTRFGPLDYNFLIPNKSLAIIYTYIGIAILLISDFFKKPNNSRVK</sequence>
<keyword evidence="1" id="KW-0812">Transmembrane</keyword>
<dbReference type="EMBL" id="JAUUTP010000048">
    <property type="protein sequence ID" value="MDP1421700.1"/>
    <property type="molecule type" value="Genomic_DNA"/>
</dbReference>
<name>A0AA90P4Z1_9BACI</name>
<organism evidence="2 3">
    <name type="scientific">Peribacillus simplex</name>
    <dbReference type="NCBI Taxonomy" id="1478"/>
    <lineage>
        <taxon>Bacteria</taxon>
        <taxon>Bacillati</taxon>
        <taxon>Bacillota</taxon>
        <taxon>Bacilli</taxon>
        <taxon>Bacillales</taxon>
        <taxon>Bacillaceae</taxon>
        <taxon>Peribacillus</taxon>
    </lineage>
</organism>
<accession>A0AA90P4Z1</accession>
<feature type="transmembrane region" description="Helical" evidence="1">
    <location>
        <begin position="10"/>
        <end position="28"/>
    </location>
</feature>
<evidence type="ECO:0000313" key="3">
    <source>
        <dbReference type="Proteomes" id="UP001178277"/>
    </source>
</evidence>
<keyword evidence="1" id="KW-1133">Transmembrane helix</keyword>
<dbReference type="AlphaFoldDB" id="A0AA90P4Z1"/>
<feature type="transmembrane region" description="Helical" evidence="1">
    <location>
        <begin position="40"/>
        <end position="59"/>
    </location>
</feature>
<protein>
    <submittedName>
        <fullName evidence="2">Uncharacterized protein</fullName>
    </submittedName>
</protein>
<reference evidence="2" key="1">
    <citation type="submission" date="2023-07" db="EMBL/GenBank/DDBJ databases">
        <title>Murine gut Bacillus species.</title>
        <authorList>
            <person name="Gutman E."/>
            <person name="Hashuel R."/>
            <person name="Litvak Y."/>
        </authorList>
    </citation>
    <scope>NUCLEOTIDE SEQUENCE</scope>
    <source>
        <strain evidence="2">RU283</strain>
    </source>
</reference>
<gene>
    <name evidence="2" type="ORF">Q8G35_25880</name>
</gene>